<dbReference type="OrthoDB" id="1715579at2"/>
<keyword evidence="1" id="KW-0732">Signal</keyword>
<evidence type="ECO:0000256" key="1">
    <source>
        <dbReference type="SAM" id="SignalP"/>
    </source>
</evidence>
<dbReference type="EMBL" id="CP003273">
    <property type="protein sequence ID" value="AGL02393.1"/>
    <property type="molecule type" value="Genomic_DNA"/>
</dbReference>
<dbReference type="eggNOG" id="ENOG503327R">
    <property type="taxonomic scope" value="Bacteria"/>
</dbReference>
<gene>
    <name evidence="2" type="ORF">Desgi_3008</name>
</gene>
<accession>R4KGR5</accession>
<feature type="signal peptide" evidence="1">
    <location>
        <begin position="1"/>
        <end position="19"/>
    </location>
</feature>
<name>R4KGR5_9FIRM</name>
<evidence type="ECO:0000313" key="2">
    <source>
        <dbReference type="EMBL" id="AGL02393.1"/>
    </source>
</evidence>
<dbReference type="AlphaFoldDB" id="R4KGR5"/>
<evidence type="ECO:0008006" key="4">
    <source>
        <dbReference type="Google" id="ProtNLM"/>
    </source>
</evidence>
<protein>
    <recommendedName>
        <fullName evidence="4">Lipoprotein</fullName>
    </recommendedName>
</protein>
<dbReference type="HOGENOM" id="CLU_1287102_0_0_9"/>
<dbReference type="KEGG" id="dgi:Desgi_3008"/>
<reference evidence="2 3" key="1">
    <citation type="submission" date="2012-01" db="EMBL/GenBank/DDBJ databases">
        <title>Complete sequence of Desulfotomaculum gibsoniae DSM 7213.</title>
        <authorList>
            <consortium name="US DOE Joint Genome Institute"/>
            <person name="Lucas S."/>
            <person name="Han J."/>
            <person name="Lapidus A."/>
            <person name="Cheng J.-F."/>
            <person name="Goodwin L."/>
            <person name="Pitluck S."/>
            <person name="Peters L."/>
            <person name="Ovchinnikova G."/>
            <person name="Teshima H."/>
            <person name="Detter J.C."/>
            <person name="Han C."/>
            <person name="Tapia R."/>
            <person name="Land M."/>
            <person name="Hauser L."/>
            <person name="Kyrpides N."/>
            <person name="Ivanova N."/>
            <person name="Pagani I."/>
            <person name="Parshina S."/>
            <person name="Plugge C."/>
            <person name="Muyzer G."/>
            <person name="Kuever J."/>
            <person name="Ivanova A."/>
            <person name="Nazina T."/>
            <person name="Klenk H.-P."/>
            <person name="Brambilla E."/>
            <person name="Spring S."/>
            <person name="Stams A.F."/>
            <person name="Woyke T."/>
        </authorList>
    </citation>
    <scope>NUCLEOTIDE SEQUENCE [LARGE SCALE GENOMIC DNA]</scope>
    <source>
        <strain evidence="2 3">DSM 7213</strain>
    </source>
</reference>
<keyword evidence="3" id="KW-1185">Reference proteome</keyword>
<dbReference type="PROSITE" id="PS51257">
    <property type="entry name" value="PROKAR_LIPOPROTEIN"/>
    <property type="match status" value="1"/>
</dbReference>
<sequence length="214" mass="24093">MLKKITVLLAIAIILTACSSKQNYVLNVSNEDESLINNISNALYNDYYKSIGINLNNIEVCDINPYLSGRIVVSLVKGEGARLDLFYLAKDNDNKYKADKKAEGEMALSMGFSVNRIADYNNTIIFGNLNETTWLPDSDKKIKTDFEKVSMVLDNDEIIEEDIKGDKAYIIIINKSTNIHNIKFFNSDNKVVCTLNDLIKYGSGINNTKLEQIQ</sequence>
<dbReference type="Proteomes" id="UP000013520">
    <property type="component" value="Chromosome"/>
</dbReference>
<organism evidence="2 3">
    <name type="scientific">Desulfoscipio gibsoniae DSM 7213</name>
    <dbReference type="NCBI Taxonomy" id="767817"/>
    <lineage>
        <taxon>Bacteria</taxon>
        <taxon>Bacillati</taxon>
        <taxon>Bacillota</taxon>
        <taxon>Clostridia</taxon>
        <taxon>Eubacteriales</taxon>
        <taxon>Desulfallaceae</taxon>
        <taxon>Desulfoscipio</taxon>
    </lineage>
</organism>
<proteinExistence type="predicted"/>
<dbReference type="RefSeq" id="WP_006520746.1">
    <property type="nucleotide sequence ID" value="NC_021184.1"/>
</dbReference>
<feature type="chain" id="PRO_5038849867" description="Lipoprotein" evidence="1">
    <location>
        <begin position="20"/>
        <end position="214"/>
    </location>
</feature>
<evidence type="ECO:0000313" key="3">
    <source>
        <dbReference type="Proteomes" id="UP000013520"/>
    </source>
</evidence>